<dbReference type="NCBIfam" id="TIGR02246">
    <property type="entry name" value="SgcJ/EcaC family oxidoreductase"/>
    <property type="match status" value="1"/>
</dbReference>
<dbReference type="InterPro" id="IPR011944">
    <property type="entry name" value="Steroid_delta5-4_isomerase"/>
</dbReference>
<comment type="caution">
    <text evidence="2">The sequence shown here is derived from an EMBL/GenBank/DDBJ whole genome shotgun (WGS) entry which is preliminary data.</text>
</comment>
<dbReference type="InterPro" id="IPR037401">
    <property type="entry name" value="SnoaL-like"/>
</dbReference>
<organism evidence="2 3">
    <name type="scientific">Olivibacter ginsenosidimutans</name>
    <dbReference type="NCBI Taxonomy" id="1176537"/>
    <lineage>
        <taxon>Bacteria</taxon>
        <taxon>Pseudomonadati</taxon>
        <taxon>Bacteroidota</taxon>
        <taxon>Sphingobacteriia</taxon>
        <taxon>Sphingobacteriales</taxon>
        <taxon>Sphingobacteriaceae</taxon>
        <taxon>Olivibacter</taxon>
    </lineage>
</organism>
<accession>A0ABP9ABT2</accession>
<dbReference type="InterPro" id="IPR032710">
    <property type="entry name" value="NTF2-like_dom_sf"/>
</dbReference>
<dbReference type="SUPFAM" id="SSF54427">
    <property type="entry name" value="NTF2-like"/>
    <property type="match status" value="1"/>
</dbReference>
<dbReference type="Proteomes" id="UP001501411">
    <property type="component" value="Unassembled WGS sequence"/>
</dbReference>
<sequence>MVAVIIDAIFDTGNLLYRKIMKEKDEDIVAIQDANRELYQAFETLDFKSAGAHLTEDCDYITFNGMHLVGRAAYIRSHKELMNNFMFRGATLEGNITDIRFANEKTAIVIARGAIKFRWQKRAPKSRQSINTSVWVKDIKGVWKMTSFHNCRIKPLGWFAKWLLKKK</sequence>
<reference evidence="3" key="1">
    <citation type="journal article" date="2019" name="Int. J. Syst. Evol. Microbiol.">
        <title>The Global Catalogue of Microorganisms (GCM) 10K type strain sequencing project: providing services to taxonomists for standard genome sequencing and annotation.</title>
        <authorList>
            <consortium name="The Broad Institute Genomics Platform"/>
            <consortium name="The Broad Institute Genome Sequencing Center for Infectious Disease"/>
            <person name="Wu L."/>
            <person name="Ma J."/>
        </authorList>
    </citation>
    <scope>NUCLEOTIDE SEQUENCE [LARGE SCALE GENOMIC DNA]</scope>
    <source>
        <strain evidence="3">JCM 18200</strain>
    </source>
</reference>
<feature type="domain" description="SnoaL-like" evidence="1">
    <location>
        <begin position="31"/>
        <end position="149"/>
    </location>
</feature>
<name>A0ABP9ABT2_9SPHI</name>
<dbReference type="Pfam" id="PF13474">
    <property type="entry name" value="SnoaL_3"/>
    <property type="match status" value="1"/>
</dbReference>
<keyword evidence="3" id="KW-1185">Reference proteome</keyword>
<dbReference type="EMBL" id="BAABIQ010000001">
    <property type="protein sequence ID" value="GAA4778185.1"/>
    <property type="molecule type" value="Genomic_DNA"/>
</dbReference>
<proteinExistence type="predicted"/>
<evidence type="ECO:0000259" key="1">
    <source>
        <dbReference type="Pfam" id="PF13474"/>
    </source>
</evidence>
<protein>
    <recommendedName>
        <fullName evidence="1">SnoaL-like domain-containing protein</fullName>
    </recommendedName>
</protein>
<evidence type="ECO:0000313" key="2">
    <source>
        <dbReference type="EMBL" id="GAA4778185.1"/>
    </source>
</evidence>
<evidence type="ECO:0000313" key="3">
    <source>
        <dbReference type="Proteomes" id="UP001501411"/>
    </source>
</evidence>
<dbReference type="Gene3D" id="3.10.450.50">
    <property type="match status" value="1"/>
</dbReference>
<gene>
    <name evidence="2" type="ORF">GCM10023231_00860</name>
</gene>